<dbReference type="InterPro" id="IPR001005">
    <property type="entry name" value="SANT/Myb"/>
</dbReference>
<keyword evidence="3" id="KW-0805">Transcription regulation</keyword>
<keyword evidence="5" id="KW-0804">Transcription</keyword>
<dbReference type="CDD" id="cd00167">
    <property type="entry name" value="SANT"/>
    <property type="match status" value="2"/>
</dbReference>
<feature type="compositionally biased region" description="Low complexity" evidence="7">
    <location>
        <begin position="152"/>
        <end position="162"/>
    </location>
</feature>
<feature type="domain" description="HTH myb-type" evidence="9">
    <location>
        <begin position="62"/>
        <end position="116"/>
    </location>
</feature>
<dbReference type="InterPro" id="IPR009057">
    <property type="entry name" value="Homeodomain-like_sf"/>
</dbReference>
<protein>
    <submittedName>
        <fullName evidence="10">Uncharacterized protein</fullName>
    </submittedName>
</protein>
<evidence type="ECO:0000313" key="10">
    <source>
        <dbReference type="EMBL" id="WVZ57252.1"/>
    </source>
</evidence>
<reference evidence="10 11" key="1">
    <citation type="submission" date="2024-02" db="EMBL/GenBank/DDBJ databases">
        <title>High-quality chromosome-scale genome assembly of Pensacola bahiagrass (Paspalum notatum Flugge var. saurae).</title>
        <authorList>
            <person name="Vega J.M."/>
            <person name="Podio M."/>
            <person name="Orjuela J."/>
            <person name="Siena L.A."/>
            <person name="Pessino S.C."/>
            <person name="Combes M.C."/>
            <person name="Mariac C."/>
            <person name="Albertini E."/>
            <person name="Pupilli F."/>
            <person name="Ortiz J.P.A."/>
            <person name="Leblanc O."/>
        </authorList>
    </citation>
    <scope>NUCLEOTIDE SEQUENCE [LARGE SCALE GENOMIC DNA]</scope>
    <source>
        <strain evidence="10">R1</strain>
        <tissue evidence="10">Leaf</tissue>
    </source>
</reference>
<dbReference type="PROSITE" id="PS50090">
    <property type="entry name" value="MYB_LIKE"/>
    <property type="match status" value="2"/>
</dbReference>
<accession>A0AAQ3WBV8</accession>
<dbReference type="FunFam" id="1.10.10.60:FF:000001">
    <property type="entry name" value="MYB-related transcription factor"/>
    <property type="match status" value="1"/>
</dbReference>
<dbReference type="GO" id="GO:0005634">
    <property type="term" value="C:nucleus"/>
    <property type="evidence" value="ECO:0007669"/>
    <property type="project" value="UniProtKB-SubCell"/>
</dbReference>
<feature type="domain" description="HTH myb-type" evidence="9">
    <location>
        <begin position="9"/>
        <end position="61"/>
    </location>
</feature>
<dbReference type="InterPro" id="IPR017930">
    <property type="entry name" value="Myb_dom"/>
</dbReference>
<dbReference type="PANTHER" id="PTHR47999:SF96">
    <property type="entry name" value="TRANSCRIPTION REPRESSOR MYB6-LIKE"/>
    <property type="match status" value="1"/>
</dbReference>
<dbReference type="EMBL" id="CP144746">
    <property type="protein sequence ID" value="WVZ57252.1"/>
    <property type="molecule type" value="Genomic_DNA"/>
</dbReference>
<evidence type="ECO:0000256" key="1">
    <source>
        <dbReference type="ARBA" id="ARBA00004123"/>
    </source>
</evidence>
<keyword evidence="11" id="KW-1185">Reference proteome</keyword>
<evidence type="ECO:0000256" key="7">
    <source>
        <dbReference type="SAM" id="MobiDB-lite"/>
    </source>
</evidence>
<dbReference type="SMART" id="SM00717">
    <property type="entry name" value="SANT"/>
    <property type="match status" value="2"/>
</dbReference>
<feature type="region of interest" description="Disordered" evidence="7">
    <location>
        <begin position="118"/>
        <end position="174"/>
    </location>
</feature>
<evidence type="ECO:0000259" key="8">
    <source>
        <dbReference type="PROSITE" id="PS50090"/>
    </source>
</evidence>
<organism evidence="10 11">
    <name type="scientific">Paspalum notatum var. saurae</name>
    <dbReference type="NCBI Taxonomy" id="547442"/>
    <lineage>
        <taxon>Eukaryota</taxon>
        <taxon>Viridiplantae</taxon>
        <taxon>Streptophyta</taxon>
        <taxon>Embryophyta</taxon>
        <taxon>Tracheophyta</taxon>
        <taxon>Spermatophyta</taxon>
        <taxon>Magnoliopsida</taxon>
        <taxon>Liliopsida</taxon>
        <taxon>Poales</taxon>
        <taxon>Poaceae</taxon>
        <taxon>PACMAD clade</taxon>
        <taxon>Panicoideae</taxon>
        <taxon>Andropogonodae</taxon>
        <taxon>Paspaleae</taxon>
        <taxon>Paspalinae</taxon>
        <taxon>Paspalum</taxon>
    </lineage>
</organism>
<dbReference type="AlphaFoldDB" id="A0AAQ3WBV8"/>
<evidence type="ECO:0000256" key="5">
    <source>
        <dbReference type="ARBA" id="ARBA00023163"/>
    </source>
</evidence>
<dbReference type="GO" id="GO:0003700">
    <property type="term" value="F:DNA-binding transcription factor activity"/>
    <property type="evidence" value="ECO:0007669"/>
    <property type="project" value="UniProtKB-ARBA"/>
</dbReference>
<evidence type="ECO:0000256" key="2">
    <source>
        <dbReference type="ARBA" id="ARBA00022737"/>
    </source>
</evidence>
<feature type="domain" description="Myb-like" evidence="8">
    <location>
        <begin position="9"/>
        <end position="61"/>
    </location>
</feature>
<dbReference type="InterPro" id="IPR015495">
    <property type="entry name" value="Myb_TF_plants"/>
</dbReference>
<dbReference type="GO" id="GO:0000976">
    <property type="term" value="F:transcription cis-regulatory region binding"/>
    <property type="evidence" value="ECO:0007669"/>
    <property type="project" value="UniProtKB-ARBA"/>
</dbReference>
<dbReference type="Gene3D" id="1.10.10.60">
    <property type="entry name" value="Homeodomain-like"/>
    <property type="match status" value="2"/>
</dbReference>
<comment type="subcellular location">
    <subcellularLocation>
        <location evidence="1">Nucleus</location>
    </subcellularLocation>
</comment>
<evidence type="ECO:0000313" key="11">
    <source>
        <dbReference type="Proteomes" id="UP001341281"/>
    </source>
</evidence>
<proteinExistence type="predicted"/>
<keyword evidence="2" id="KW-0677">Repeat</keyword>
<dbReference type="GO" id="GO:1901141">
    <property type="term" value="P:regulation of lignin biosynthetic process"/>
    <property type="evidence" value="ECO:0007669"/>
    <property type="project" value="UniProtKB-ARBA"/>
</dbReference>
<dbReference type="PANTHER" id="PTHR47999">
    <property type="entry name" value="TRANSCRIPTION FACTOR MYB8-RELATED-RELATED"/>
    <property type="match status" value="1"/>
</dbReference>
<dbReference type="Proteomes" id="UP001341281">
    <property type="component" value="Chromosome 02"/>
</dbReference>
<dbReference type="PROSITE" id="PS51294">
    <property type="entry name" value="HTH_MYB"/>
    <property type="match status" value="2"/>
</dbReference>
<feature type="domain" description="Myb-like" evidence="8">
    <location>
        <begin position="62"/>
        <end position="112"/>
    </location>
</feature>
<sequence>MGRKACGPKEGLNRGSWTAMEDDILVSYIRKHGEGKWGCLPRKAGLKRCGKSCRLRWLNYLRPGIKRGNISSDEEELIIRLHRLLGNRWSLIAGRLPGRTDNEIKNYWNTTLGRKAVRTTTSGGQPKGGTDEAGGASPICRRRLPLSQTTTGAVSGAAPDAASPDDRWSRWAPATSSTRKRRWRWRRRRGRTIRRRRMGCRSASTWTWASWAP</sequence>
<dbReference type="Pfam" id="PF00249">
    <property type="entry name" value="Myb_DNA-binding"/>
    <property type="match status" value="2"/>
</dbReference>
<name>A0AAQ3WBV8_PASNO</name>
<keyword evidence="6" id="KW-0539">Nucleus</keyword>
<keyword evidence="4" id="KW-0238">DNA-binding</keyword>
<evidence type="ECO:0000256" key="3">
    <source>
        <dbReference type="ARBA" id="ARBA00023015"/>
    </source>
</evidence>
<gene>
    <name evidence="10" type="ORF">U9M48_007657</name>
</gene>
<dbReference type="SUPFAM" id="SSF46689">
    <property type="entry name" value="Homeodomain-like"/>
    <property type="match status" value="1"/>
</dbReference>
<evidence type="ECO:0000259" key="9">
    <source>
        <dbReference type="PROSITE" id="PS51294"/>
    </source>
</evidence>
<evidence type="ECO:0000256" key="4">
    <source>
        <dbReference type="ARBA" id="ARBA00023125"/>
    </source>
</evidence>
<evidence type="ECO:0000256" key="6">
    <source>
        <dbReference type="ARBA" id="ARBA00023242"/>
    </source>
</evidence>